<protein>
    <submittedName>
        <fullName evidence="1">Uncharacterized protein</fullName>
    </submittedName>
</protein>
<organism evidence="1 2">
    <name type="scientific">Spirosoma endophyticum</name>
    <dbReference type="NCBI Taxonomy" id="662367"/>
    <lineage>
        <taxon>Bacteria</taxon>
        <taxon>Pseudomonadati</taxon>
        <taxon>Bacteroidota</taxon>
        <taxon>Cytophagia</taxon>
        <taxon>Cytophagales</taxon>
        <taxon>Cytophagaceae</taxon>
        <taxon>Spirosoma</taxon>
    </lineage>
</organism>
<name>A0A1I2EWC8_9BACT</name>
<keyword evidence="2" id="KW-1185">Reference proteome</keyword>
<dbReference type="EMBL" id="FOLQ01000023">
    <property type="protein sequence ID" value="SFE96520.1"/>
    <property type="molecule type" value="Genomic_DNA"/>
</dbReference>
<dbReference type="AlphaFoldDB" id="A0A1I2EWC8"/>
<reference evidence="1 2" key="1">
    <citation type="submission" date="2016-10" db="EMBL/GenBank/DDBJ databases">
        <authorList>
            <person name="de Groot N.N."/>
        </authorList>
    </citation>
    <scope>NUCLEOTIDE SEQUENCE [LARGE SCALE GENOMIC DNA]</scope>
    <source>
        <strain evidence="1 2">DSM 26130</strain>
    </source>
</reference>
<dbReference type="Proteomes" id="UP000198598">
    <property type="component" value="Unassembled WGS sequence"/>
</dbReference>
<gene>
    <name evidence="1" type="ORF">SAMN05216167_12355</name>
</gene>
<accession>A0A1I2EWC8</accession>
<sequence length="126" mass="14354">MRLKLFNNGENKRYPNLIGSPKQKAKAKGQAVLQVDEPAARWTVCYLMPLMLQTKNKYVPIFWSTFANHERGIETYTGKVVFVINDKRSFLFCNPYPLWPNPVSASRLTTVLGSHTPPSLKGQSIR</sequence>
<evidence type="ECO:0000313" key="2">
    <source>
        <dbReference type="Proteomes" id="UP000198598"/>
    </source>
</evidence>
<proteinExistence type="predicted"/>
<evidence type="ECO:0000313" key="1">
    <source>
        <dbReference type="EMBL" id="SFE96520.1"/>
    </source>
</evidence>